<dbReference type="GO" id="GO:0007165">
    <property type="term" value="P:signal transduction"/>
    <property type="evidence" value="ECO:0007669"/>
    <property type="project" value="TreeGrafter"/>
</dbReference>
<comment type="caution">
    <text evidence="11">The sequence shown here is derived from an EMBL/GenBank/DDBJ whole genome shotgun (WGS) entry which is preliminary data.</text>
</comment>
<gene>
    <name evidence="11" type="ORF">PPRIM_AZ9-3.1.T0110084</name>
</gene>
<proteinExistence type="inferred from homology"/>
<dbReference type="PROSITE" id="PS50011">
    <property type="entry name" value="PROTEIN_KINASE_DOM"/>
    <property type="match status" value="1"/>
</dbReference>
<feature type="compositionally biased region" description="Low complexity" evidence="9">
    <location>
        <begin position="1"/>
        <end position="13"/>
    </location>
</feature>
<protein>
    <recommendedName>
        <fullName evidence="10">Protein kinase domain-containing protein</fullName>
    </recommendedName>
</protein>
<evidence type="ECO:0000256" key="8">
    <source>
        <dbReference type="RuleBase" id="RU000304"/>
    </source>
</evidence>
<feature type="compositionally biased region" description="Polar residues" evidence="9">
    <location>
        <begin position="14"/>
        <end position="25"/>
    </location>
</feature>
<reference evidence="11" key="1">
    <citation type="submission" date="2021-01" db="EMBL/GenBank/DDBJ databases">
        <authorList>
            <consortium name="Genoscope - CEA"/>
            <person name="William W."/>
        </authorList>
    </citation>
    <scope>NUCLEOTIDE SEQUENCE</scope>
</reference>
<dbReference type="InterPro" id="IPR017441">
    <property type="entry name" value="Protein_kinase_ATP_BS"/>
</dbReference>
<dbReference type="Proteomes" id="UP000688137">
    <property type="component" value="Unassembled WGS sequence"/>
</dbReference>
<feature type="region of interest" description="Disordered" evidence="9">
    <location>
        <begin position="1"/>
        <end position="33"/>
    </location>
</feature>
<dbReference type="GO" id="GO:0030154">
    <property type="term" value="P:cell differentiation"/>
    <property type="evidence" value="ECO:0007669"/>
    <property type="project" value="TreeGrafter"/>
</dbReference>
<evidence type="ECO:0000256" key="4">
    <source>
        <dbReference type="ARBA" id="ARBA00022741"/>
    </source>
</evidence>
<evidence type="ECO:0000259" key="10">
    <source>
        <dbReference type="PROSITE" id="PS50011"/>
    </source>
</evidence>
<accession>A0A8S1JVT0</accession>
<dbReference type="GO" id="GO:0004674">
    <property type="term" value="F:protein serine/threonine kinase activity"/>
    <property type="evidence" value="ECO:0007669"/>
    <property type="project" value="UniProtKB-KW"/>
</dbReference>
<name>A0A8S1JVT0_PARPR</name>
<dbReference type="EMBL" id="CAJJDM010000008">
    <property type="protein sequence ID" value="CAD8046752.1"/>
    <property type="molecule type" value="Genomic_DNA"/>
</dbReference>
<organism evidence="11 12">
    <name type="scientific">Paramecium primaurelia</name>
    <dbReference type="NCBI Taxonomy" id="5886"/>
    <lineage>
        <taxon>Eukaryota</taxon>
        <taxon>Sar</taxon>
        <taxon>Alveolata</taxon>
        <taxon>Ciliophora</taxon>
        <taxon>Intramacronucleata</taxon>
        <taxon>Oligohymenophorea</taxon>
        <taxon>Peniculida</taxon>
        <taxon>Parameciidae</taxon>
        <taxon>Paramecium</taxon>
    </lineage>
</organism>
<evidence type="ECO:0000256" key="7">
    <source>
        <dbReference type="PROSITE-ProRule" id="PRU10141"/>
    </source>
</evidence>
<keyword evidence="4 7" id="KW-0547">Nucleotide-binding</keyword>
<feature type="domain" description="Protein kinase" evidence="10">
    <location>
        <begin position="37"/>
        <end position="322"/>
    </location>
</feature>
<evidence type="ECO:0000313" key="11">
    <source>
        <dbReference type="EMBL" id="CAD8046752.1"/>
    </source>
</evidence>
<dbReference type="PROSITE" id="PS00107">
    <property type="entry name" value="PROTEIN_KINASE_ATP"/>
    <property type="match status" value="1"/>
</dbReference>
<dbReference type="GO" id="GO:0005524">
    <property type="term" value="F:ATP binding"/>
    <property type="evidence" value="ECO:0007669"/>
    <property type="project" value="UniProtKB-UniRule"/>
</dbReference>
<dbReference type="GO" id="GO:0005634">
    <property type="term" value="C:nucleus"/>
    <property type="evidence" value="ECO:0007669"/>
    <property type="project" value="TreeGrafter"/>
</dbReference>
<dbReference type="PROSITE" id="PS00108">
    <property type="entry name" value="PROTEIN_KINASE_ST"/>
    <property type="match status" value="1"/>
</dbReference>
<dbReference type="PANTHER" id="PTHR24057:SF0">
    <property type="entry name" value="PROTEIN KINASE SHAGGY-RELATED"/>
    <property type="match status" value="1"/>
</dbReference>
<evidence type="ECO:0000313" key="12">
    <source>
        <dbReference type="Proteomes" id="UP000688137"/>
    </source>
</evidence>
<dbReference type="InterPro" id="IPR008271">
    <property type="entry name" value="Ser/Thr_kinase_AS"/>
</dbReference>
<dbReference type="AlphaFoldDB" id="A0A8S1JVT0"/>
<keyword evidence="2 8" id="KW-0723">Serine/threonine-protein kinase</keyword>
<keyword evidence="5" id="KW-0418">Kinase</keyword>
<dbReference type="PANTHER" id="PTHR24057">
    <property type="entry name" value="GLYCOGEN SYNTHASE KINASE-3 ALPHA"/>
    <property type="match status" value="1"/>
</dbReference>
<evidence type="ECO:0000256" key="5">
    <source>
        <dbReference type="ARBA" id="ARBA00022777"/>
    </source>
</evidence>
<feature type="binding site" evidence="7">
    <location>
        <position position="67"/>
    </location>
    <ligand>
        <name>ATP</name>
        <dbReference type="ChEBI" id="CHEBI:30616"/>
    </ligand>
</feature>
<evidence type="ECO:0000256" key="6">
    <source>
        <dbReference type="ARBA" id="ARBA00022840"/>
    </source>
</evidence>
<dbReference type="FunFam" id="1.10.510.10:FF:000082">
    <property type="entry name" value="Shaggy-related protein kinase kappa"/>
    <property type="match status" value="1"/>
</dbReference>
<dbReference type="SMART" id="SM00220">
    <property type="entry name" value="S_TKc"/>
    <property type="match status" value="1"/>
</dbReference>
<dbReference type="CDD" id="cd14137">
    <property type="entry name" value="STKc_GSK3"/>
    <property type="match status" value="1"/>
</dbReference>
<dbReference type="Pfam" id="PF00069">
    <property type="entry name" value="Pkinase"/>
    <property type="match status" value="1"/>
</dbReference>
<dbReference type="InterPro" id="IPR050591">
    <property type="entry name" value="GSK-3"/>
</dbReference>
<evidence type="ECO:0000256" key="2">
    <source>
        <dbReference type="ARBA" id="ARBA00022527"/>
    </source>
</evidence>
<keyword evidence="3" id="KW-0808">Transferase</keyword>
<sequence>MLKKPQQQQPTKPSTRVPTLANDENQQQQRSEQAQKYTLNQIVGNGTFGMVYLATNTITGEKVAIKKVFQDKRYKNREHLIIQELNHPCVIKLKEAFFTQGDKGDDVYLNLVMDYIPDTLSKVVRQYRKAKQQFPNVLLKVYGYQMFRALAYMEGIGICHRDIKPQNILVDPATHVLKICDFGSAKKLQKGEPNVAYICSRYYRAPELIYGATEYSTAIDVWSIGCVIAEMLIGEPLFPGESATDQLVEIIKILGTPTQEQVKMMNPQHKDFKFPLIKCHPWQKVFAKFKPDAQFIDLISKLMVYPPKERLRPLEALLHPFFNDIRQTGFGIPNQTLPDFFDFTKEELQIQPEIAPKLYPTWYQKKQ</sequence>
<dbReference type="InterPro" id="IPR000719">
    <property type="entry name" value="Prot_kinase_dom"/>
</dbReference>
<evidence type="ECO:0000256" key="3">
    <source>
        <dbReference type="ARBA" id="ARBA00022679"/>
    </source>
</evidence>
<dbReference type="InterPro" id="IPR039192">
    <property type="entry name" value="STKc_GSK3"/>
</dbReference>
<evidence type="ECO:0000256" key="9">
    <source>
        <dbReference type="SAM" id="MobiDB-lite"/>
    </source>
</evidence>
<keyword evidence="6 7" id="KW-0067">ATP-binding</keyword>
<evidence type="ECO:0000256" key="1">
    <source>
        <dbReference type="ARBA" id="ARBA00005527"/>
    </source>
</evidence>
<keyword evidence="12" id="KW-1185">Reference proteome</keyword>
<comment type="similarity">
    <text evidence="1">Belongs to the protein kinase superfamily. CMGC Ser/Thr protein kinase family. GSK-3 subfamily.</text>
</comment>
<dbReference type="OMA" id="YVKLYMF"/>
<dbReference type="GO" id="GO:0005737">
    <property type="term" value="C:cytoplasm"/>
    <property type="evidence" value="ECO:0007669"/>
    <property type="project" value="TreeGrafter"/>
</dbReference>